<feature type="region of interest" description="Disordered" evidence="4">
    <location>
        <begin position="235"/>
        <end position="277"/>
    </location>
</feature>
<dbReference type="InterPro" id="IPR027073">
    <property type="entry name" value="5_3_exoribonuclease"/>
</dbReference>
<evidence type="ECO:0000259" key="5">
    <source>
        <dbReference type="Pfam" id="PF17846"/>
    </source>
</evidence>
<keyword evidence="3" id="KW-0647">Proteasome</keyword>
<evidence type="ECO:0000256" key="4">
    <source>
        <dbReference type="SAM" id="MobiDB-lite"/>
    </source>
</evidence>
<dbReference type="SUPFAM" id="SSF56235">
    <property type="entry name" value="N-terminal nucleophile aminohydrolases (Ntn hydrolases)"/>
    <property type="match status" value="1"/>
</dbReference>
<evidence type="ECO:0000256" key="2">
    <source>
        <dbReference type="ARBA" id="ARBA00022490"/>
    </source>
</evidence>
<feature type="compositionally biased region" description="Low complexity" evidence="4">
    <location>
        <begin position="35"/>
        <end position="50"/>
    </location>
</feature>
<dbReference type="GO" id="GO:0005839">
    <property type="term" value="C:proteasome core complex"/>
    <property type="evidence" value="ECO:0007669"/>
    <property type="project" value="InterPro"/>
</dbReference>
<feature type="compositionally biased region" description="Low complexity" evidence="4">
    <location>
        <begin position="328"/>
        <end position="339"/>
    </location>
</feature>
<feature type="region of interest" description="Disordered" evidence="4">
    <location>
        <begin position="328"/>
        <end position="347"/>
    </location>
</feature>
<dbReference type="InterPro" id="IPR047007">
    <property type="entry name" value="XRN1_D1_sf"/>
</dbReference>
<evidence type="ECO:0000259" key="6">
    <source>
        <dbReference type="Pfam" id="PF18332"/>
    </source>
</evidence>
<feature type="compositionally biased region" description="Polar residues" evidence="4">
    <location>
        <begin position="238"/>
        <end position="270"/>
    </location>
</feature>
<dbReference type="Gene3D" id="2.170.260.40">
    <property type="match status" value="1"/>
</dbReference>
<evidence type="ECO:0000256" key="3">
    <source>
        <dbReference type="ARBA" id="ARBA00022942"/>
    </source>
</evidence>
<dbReference type="InterPro" id="IPR041412">
    <property type="entry name" value="Xrn1_helical"/>
</dbReference>
<dbReference type="PROSITE" id="PS00854">
    <property type="entry name" value="PROTEASOME_BETA_1"/>
    <property type="match status" value="1"/>
</dbReference>
<dbReference type="GO" id="GO:0051603">
    <property type="term" value="P:proteolysis involved in protein catabolic process"/>
    <property type="evidence" value="ECO:0007669"/>
    <property type="project" value="InterPro"/>
</dbReference>
<dbReference type="GO" id="GO:0003723">
    <property type="term" value="F:RNA binding"/>
    <property type="evidence" value="ECO:0007669"/>
    <property type="project" value="TreeGrafter"/>
</dbReference>
<dbReference type="Pfam" id="PF00227">
    <property type="entry name" value="Proteasome"/>
    <property type="match status" value="2"/>
</dbReference>
<protein>
    <recommendedName>
        <fullName evidence="8">Proteasome endopeptidase complex</fullName>
    </recommendedName>
</protein>
<feature type="region of interest" description="Disordered" evidence="4">
    <location>
        <begin position="27"/>
        <end position="50"/>
    </location>
</feature>
<dbReference type="Pfam" id="PF17846">
    <property type="entry name" value="XRN_M"/>
    <property type="match status" value="2"/>
</dbReference>
<evidence type="ECO:0000256" key="1">
    <source>
        <dbReference type="ARBA" id="ARBA00004123"/>
    </source>
</evidence>
<proteinExistence type="predicted"/>
<feature type="domain" description="Xrn1 helical" evidence="5">
    <location>
        <begin position="91"/>
        <end position="252"/>
    </location>
</feature>
<gene>
    <name evidence="7" type="ORF">PAUS00366_LOCUS15692</name>
</gene>
<reference evidence="7" key="1">
    <citation type="submission" date="2021-01" db="EMBL/GenBank/DDBJ databases">
        <authorList>
            <person name="Corre E."/>
            <person name="Pelletier E."/>
            <person name="Niang G."/>
            <person name="Scheremetjew M."/>
            <person name="Finn R."/>
            <person name="Kale V."/>
            <person name="Holt S."/>
            <person name="Cochrane G."/>
            <person name="Meng A."/>
            <person name="Brown T."/>
            <person name="Cohen L."/>
        </authorList>
    </citation>
    <scope>NUCLEOTIDE SEQUENCE</scope>
    <source>
        <strain evidence="7">10249 10 AB</strain>
    </source>
</reference>
<dbReference type="PROSITE" id="PS51476">
    <property type="entry name" value="PROTEASOME_BETA_2"/>
    <property type="match status" value="1"/>
</dbReference>
<dbReference type="GO" id="GO:0000956">
    <property type="term" value="P:nuclear-transcribed mRNA catabolic process"/>
    <property type="evidence" value="ECO:0007669"/>
    <property type="project" value="TreeGrafter"/>
</dbReference>
<dbReference type="EMBL" id="HBIX01022526">
    <property type="protein sequence ID" value="CAE0722936.1"/>
    <property type="molecule type" value="Transcribed_RNA"/>
</dbReference>
<organism evidence="7">
    <name type="scientific">Pseudo-nitzschia australis</name>
    <dbReference type="NCBI Taxonomy" id="44445"/>
    <lineage>
        <taxon>Eukaryota</taxon>
        <taxon>Sar</taxon>
        <taxon>Stramenopiles</taxon>
        <taxon>Ochrophyta</taxon>
        <taxon>Bacillariophyta</taxon>
        <taxon>Bacillariophyceae</taxon>
        <taxon>Bacillariophycidae</taxon>
        <taxon>Bacillariales</taxon>
        <taxon>Bacillariaceae</taxon>
        <taxon>Pseudo-nitzschia</taxon>
    </lineage>
</organism>
<dbReference type="InterPro" id="IPR029055">
    <property type="entry name" value="Ntn_hydrolases_N"/>
</dbReference>
<feature type="domain" description="5'-3' exoribonuclease 1 D1" evidence="6">
    <location>
        <begin position="592"/>
        <end position="744"/>
    </location>
</feature>
<dbReference type="InterPro" id="IPR040992">
    <property type="entry name" value="XRN1_D1"/>
</dbReference>
<comment type="subcellular location">
    <subcellularLocation>
        <location evidence="1">Nucleus</location>
    </subcellularLocation>
</comment>
<evidence type="ECO:0000313" key="7">
    <source>
        <dbReference type="EMBL" id="CAE0722936.1"/>
    </source>
</evidence>
<dbReference type="GO" id="GO:0004534">
    <property type="term" value="F:5'-3' RNA exonuclease activity"/>
    <property type="evidence" value="ECO:0007669"/>
    <property type="project" value="TreeGrafter"/>
</dbReference>
<accession>A0A7S4EMW5</accession>
<dbReference type="Gene3D" id="1.25.40.1050">
    <property type="match status" value="1"/>
</dbReference>
<dbReference type="Gene3D" id="3.60.20.10">
    <property type="entry name" value="Glutamine Phosphoribosylpyrophosphate, subunit 1, domain 1"/>
    <property type="match status" value="1"/>
</dbReference>
<dbReference type="PANTHER" id="PTHR12341">
    <property type="entry name" value="5'-&gt;3' EXORIBONUCLEASE"/>
    <property type="match status" value="1"/>
</dbReference>
<dbReference type="InterPro" id="IPR001353">
    <property type="entry name" value="Proteasome_sua/b"/>
</dbReference>
<sequence length="1288" mass="142533">MVLLREKVVFNMSGVRLEKAHAAEQAAASKDKEQSSVSSMSTPSSSSSPALSSSLDTYIYNPHFEFLHLQVLRDYLAYEFETSNVLSSSPWDLERTIDDFVFLTFLIGNDFLPHLPALDIADQAFDLLYYTYKKKRKEWLEECQQQQESGAPQQQPYLTHAGNIVSGSRLEGFLMAVGSHEVTYYEKKKQTADAESRRLRKQYKRLNMKDTLPDDSIVASKEEFDRAAYREMLKRMETPTSTSTSRDNENGNGSTNGDSTISGLNQNGIQNGHGEDAARIGDATSTKEDSTNGFMPVTTKKVEFQPVEEQLEEGLISRMGTLLQNSLSTSTFGSSTGRNSGDDGDDRTKYHLANIDDQDLKGRYYYDKFEFTPFDADKHLALRKAYMEGLVWNLKYYYEGCVSWDWFYPYHYGPMLSDLVNLDEVLDEITFEDNLGAPLDPFDQLMGCMPPSQAHHLPEPYRCLMTDPDSPIIDFYPGSFVVDMNGKRWPWEAVTLLPFIDSKRLIEATSGIDRTELSKEELDRNSTGNAVVMMHDPNHTESVAGIGRTEMFRDIESCTAVAVPYEETDLNYTLKETPVFKPEIKAGTRFPLPGFSTLRDAPVETLYRRRLGINVHGGKSRYKTASLEISSLMPPLPPVEILAPKLIGTTIFINYPYFVEALITAVSDEKMTVRGKKEPKKWTPEEANRWRYQRDGVIRRAEAGEGYCGTGGLIIPEDQPITLSVRPFQGFVTTKSGQKAKSFALFELEIPLISTFWAPSQPDPRLTGVPSRLEKNAYEIAMSQNGHDPLLNARSTNKKGRAGAKTGNARRRLFPEKSSRSKKVSSLNGGGLGNNSTSRSSKISAAKYYSSFHAGTRGGKTNKRGLSTISCGLEGNDFSTETMQGCATPFSVPMASSLLGNLGCLKPLPSSRQSVSLSQTIVPRATKIDTRSSIRIPSFTCKPANDSTKKINAASYSKYGAKNMGYRGRIFAAGLAAAAFFWNPVDAANEIRSKTLPFCKHHHTASHHQQRTDLRDGVGPWTLLRGGDYEQSSFADALLPPQRAAPPLEFAHGTTTLSFAFQGGIIAAVDSRASMGQFVGSKTTQKVLPVSSHILGTMAGGAADCQHWIRKLKSEALLHELTEGGRRMSVARASRTLADYLYALRGYDLSVGTIIMGYDDTGIDSVVGGNDSGTSSKGASASIPYIYYVDNTGLRIQGDMFAVGSGSSFALGILDSEVNRYNLSTDEAIALGIKAIRHATFRDAYSGGYINIYLITPKDGWKKVYTEDIARTPEVWKTLKEEISDVEK</sequence>
<feature type="domain" description="Xrn1 helical" evidence="5">
    <location>
        <begin position="309"/>
        <end position="541"/>
    </location>
</feature>
<name>A0A7S4EMW5_9STRA</name>
<dbReference type="InterPro" id="IPR016050">
    <property type="entry name" value="Proteasome_bsu_CS"/>
</dbReference>
<evidence type="ECO:0008006" key="8">
    <source>
        <dbReference type="Google" id="ProtNLM"/>
    </source>
</evidence>
<feature type="compositionally biased region" description="Basic residues" evidence="4">
    <location>
        <begin position="796"/>
        <end position="812"/>
    </location>
</feature>
<dbReference type="GO" id="GO:0005634">
    <property type="term" value="C:nucleus"/>
    <property type="evidence" value="ECO:0007669"/>
    <property type="project" value="UniProtKB-SubCell"/>
</dbReference>
<dbReference type="Pfam" id="PF18332">
    <property type="entry name" value="XRN1_D1"/>
    <property type="match status" value="1"/>
</dbReference>
<dbReference type="PANTHER" id="PTHR12341:SF7">
    <property type="entry name" value="5'-3' EXORIBONUCLEASE 1"/>
    <property type="match status" value="1"/>
</dbReference>
<dbReference type="InterPro" id="IPR023333">
    <property type="entry name" value="Proteasome_suB-type"/>
</dbReference>
<keyword evidence="2" id="KW-0963">Cytoplasm</keyword>
<feature type="region of interest" description="Disordered" evidence="4">
    <location>
        <begin position="785"/>
        <end position="839"/>
    </location>
</feature>